<dbReference type="Proteomes" id="UP001165079">
    <property type="component" value="Unassembled WGS sequence"/>
</dbReference>
<comment type="caution">
    <text evidence="1">The sequence shown here is derived from an EMBL/GenBank/DDBJ whole genome shotgun (WGS) entry which is preliminary data.</text>
</comment>
<accession>A0A9W6SRZ5</accession>
<dbReference type="SUPFAM" id="SSF48371">
    <property type="entry name" value="ARM repeat"/>
    <property type="match status" value="1"/>
</dbReference>
<protein>
    <recommendedName>
        <fullName evidence="3">HEAT repeat domain-containing protein</fullName>
    </recommendedName>
</protein>
<dbReference type="InterPro" id="IPR011989">
    <property type="entry name" value="ARM-like"/>
</dbReference>
<dbReference type="InterPro" id="IPR016024">
    <property type="entry name" value="ARM-type_fold"/>
</dbReference>
<gene>
    <name evidence="1" type="ORF">Afil01_59840</name>
</gene>
<name>A0A9W6SRZ5_9ACTN</name>
<dbReference type="Pfam" id="PF13646">
    <property type="entry name" value="HEAT_2"/>
    <property type="match status" value="1"/>
</dbReference>
<keyword evidence="2" id="KW-1185">Reference proteome</keyword>
<dbReference type="AlphaFoldDB" id="A0A9W6SRZ5"/>
<dbReference type="Gene3D" id="1.25.10.10">
    <property type="entry name" value="Leucine-rich Repeat Variant"/>
    <property type="match status" value="1"/>
</dbReference>
<dbReference type="RefSeq" id="WP_285666568.1">
    <property type="nucleotide sequence ID" value="NZ_BSTX01000005.1"/>
</dbReference>
<evidence type="ECO:0000313" key="1">
    <source>
        <dbReference type="EMBL" id="GLZ81177.1"/>
    </source>
</evidence>
<sequence>MALFVHLTARVNAERIRRAGLRGPVYCFPVLPSFTLTYQWTRELARWTPRRGMVAVHLRVPDAEPVTVGRYNDTPRPATAAEAVARIAGLSEARGWEVVIDRKVGPREIHAVRDVPQGVGWRYKPDAHGVAPCVCFGCRPRGTYGSRRLVERRPHPLDGPAPAPRVLLERLEAAGDSAEDLLPVLDWYAAKRRGPVERVRRLAEHPDPRVREYLAWAVGFWRTPGAVELIERMASDEVDGVREAAEYMLERRGLRPKEGDRTEEDAA</sequence>
<dbReference type="EMBL" id="BSTX01000005">
    <property type="protein sequence ID" value="GLZ81177.1"/>
    <property type="molecule type" value="Genomic_DNA"/>
</dbReference>
<reference evidence="1" key="1">
    <citation type="submission" date="2023-03" db="EMBL/GenBank/DDBJ databases">
        <title>Actinorhabdospora filicis NBRC 111898.</title>
        <authorList>
            <person name="Ichikawa N."/>
            <person name="Sato H."/>
            <person name="Tonouchi N."/>
        </authorList>
    </citation>
    <scope>NUCLEOTIDE SEQUENCE</scope>
    <source>
        <strain evidence="1">NBRC 111898</strain>
    </source>
</reference>
<evidence type="ECO:0008006" key="3">
    <source>
        <dbReference type="Google" id="ProtNLM"/>
    </source>
</evidence>
<organism evidence="1 2">
    <name type="scientific">Actinorhabdospora filicis</name>
    <dbReference type="NCBI Taxonomy" id="1785913"/>
    <lineage>
        <taxon>Bacteria</taxon>
        <taxon>Bacillati</taxon>
        <taxon>Actinomycetota</taxon>
        <taxon>Actinomycetes</taxon>
        <taxon>Micromonosporales</taxon>
        <taxon>Micromonosporaceae</taxon>
        <taxon>Actinorhabdospora</taxon>
    </lineage>
</organism>
<evidence type="ECO:0000313" key="2">
    <source>
        <dbReference type="Proteomes" id="UP001165079"/>
    </source>
</evidence>
<proteinExistence type="predicted"/>